<keyword evidence="4" id="KW-0472">Membrane</keyword>
<dbReference type="SUPFAM" id="SSF55136">
    <property type="entry name" value="Probable bacterial effector-binding domain"/>
    <property type="match status" value="1"/>
</dbReference>
<dbReference type="SMART" id="SM00342">
    <property type="entry name" value="HTH_ARAC"/>
    <property type="match status" value="1"/>
</dbReference>
<dbReference type="Pfam" id="PF06445">
    <property type="entry name" value="GyrI-like"/>
    <property type="match status" value="1"/>
</dbReference>
<dbReference type="SMART" id="SM00871">
    <property type="entry name" value="AraC_E_bind"/>
    <property type="match status" value="1"/>
</dbReference>
<sequence>MDKARTYEQRFDRVFRYIERHLDEPLTVERLSRVAHFSKFHFHRQFSLYAGIGVFAYIRLLRLKHASYRLLYRQEERVIDIALDAGFESPEAFARAFRQMFGQSPSQFRKSPKWRPWKERFRLPPSERRNEMDVKIVEFPETRVAVLAHRGAPEQLDESALRFIEWRKQSGLSPVKLSLTFGVAYDDPEVTEPERFRFDICGEVTQTVPENPQGVVNGVIPGGRCAVVRHLGSHDEIGRSVYPLYREWLPKSGEELRDFPLFFHYLNLMPDVPAHELVTDVYLPLK</sequence>
<evidence type="ECO:0000259" key="5">
    <source>
        <dbReference type="PROSITE" id="PS01124"/>
    </source>
</evidence>
<evidence type="ECO:0000256" key="3">
    <source>
        <dbReference type="ARBA" id="ARBA00023163"/>
    </source>
</evidence>
<dbReference type="RefSeq" id="WP_135871032.1">
    <property type="nucleotide sequence ID" value="NZ_SRSC01000003.1"/>
</dbReference>
<keyword evidence="4" id="KW-1133">Transmembrane helix</keyword>
<comment type="caution">
    <text evidence="6">The sequence shown here is derived from an EMBL/GenBank/DDBJ whole genome shotgun (WGS) entry which is preliminary data.</text>
</comment>
<dbReference type="AlphaFoldDB" id="A0A4S1CEK7"/>
<evidence type="ECO:0000256" key="2">
    <source>
        <dbReference type="ARBA" id="ARBA00023125"/>
    </source>
</evidence>
<keyword evidence="7" id="KW-1185">Reference proteome</keyword>
<evidence type="ECO:0000313" key="6">
    <source>
        <dbReference type="EMBL" id="TGU71436.1"/>
    </source>
</evidence>
<evidence type="ECO:0000256" key="4">
    <source>
        <dbReference type="SAM" id="Phobius"/>
    </source>
</evidence>
<dbReference type="Pfam" id="PF12833">
    <property type="entry name" value="HTH_18"/>
    <property type="match status" value="1"/>
</dbReference>
<dbReference type="InterPro" id="IPR010499">
    <property type="entry name" value="AraC_E-bd"/>
</dbReference>
<dbReference type="PANTHER" id="PTHR40055:SF1">
    <property type="entry name" value="TRANSCRIPTIONAL REGULATOR YGIV-RELATED"/>
    <property type="match status" value="1"/>
</dbReference>
<name>A0A4S1CEK7_9BACT</name>
<dbReference type="InterPro" id="IPR050908">
    <property type="entry name" value="SmbC-like"/>
</dbReference>
<dbReference type="InterPro" id="IPR020449">
    <property type="entry name" value="Tscrpt_reg_AraC-type_HTH"/>
</dbReference>
<keyword evidence="4" id="KW-0812">Transmembrane</keyword>
<keyword evidence="1" id="KW-0805">Transcription regulation</keyword>
<dbReference type="GO" id="GO:0003700">
    <property type="term" value="F:DNA-binding transcription factor activity"/>
    <property type="evidence" value="ECO:0007669"/>
    <property type="project" value="InterPro"/>
</dbReference>
<evidence type="ECO:0000313" key="7">
    <source>
        <dbReference type="Proteomes" id="UP000306416"/>
    </source>
</evidence>
<feature type="domain" description="HTH araC/xylS-type" evidence="5">
    <location>
        <begin position="12"/>
        <end position="111"/>
    </location>
</feature>
<dbReference type="PROSITE" id="PS01124">
    <property type="entry name" value="HTH_ARAC_FAMILY_2"/>
    <property type="match status" value="1"/>
</dbReference>
<dbReference type="InterPro" id="IPR011256">
    <property type="entry name" value="Reg_factor_effector_dom_sf"/>
</dbReference>
<reference evidence="6 7" key="1">
    <citation type="submission" date="2019-04" db="EMBL/GenBank/DDBJ databases">
        <title>Geobacter oryzae sp. nov., ferric-reducing bacteria isolated from paddy soil.</title>
        <authorList>
            <person name="Xu Z."/>
            <person name="Masuda Y."/>
            <person name="Itoh H."/>
            <person name="Senoo K."/>
        </authorList>
    </citation>
    <scope>NUCLEOTIDE SEQUENCE [LARGE SCALE GENOMIC DNA]</scope>
    <source>
        <strain evidence="6 7">Red111</strain>
    </source>
</reference>
<dbReference type="InterPro" id="IPR009057">
    <property type="entry name" value="Homeodomain-like_sf"/>
</dbReference>
<dbReference type="PROSITE" id="PS00041">
    <property type="entry name" value="HTH_ARAC_FAMILY_1"/>
    <property type="match status" value="1"/>
</dbReference>
<evidence type="ECO:0000256" key="1">
    <source>
        <dbReference type="ARBA" id="ARBA00023015"/>
    </source>
</evidence>
<proteinExistence type="predicted"/>
<organism evidence="6 7">
    <name type="scientific">Geomonas terrae</name>
    <dbReference type="NCBI Taxonomy" id="2562681"/>
    <lineage>
        <taxon>Bacteria</taxon>
        <taxon>Pseudomonadati</taxon>
        <taxon>Thermodesulfobacteriota</taxon>
        <taxon>Desulfuromonadia</taxon>
        <taxon>Geobacterales</taxon>
        <taxon>Geobacteraceae</taxon>
        <taxon>Geomonas</taxon>
    </lineage>
</organism>
<dbReference type="InterPro" id="IPR018060">
    <property type="entry name" value="HTH_AraC"/>
</dbReference>
<dbReference type="Gene3D" id="1.10.10.60">
    <property type="entry name" value="Homeodomain-like"/>
    <property type="match status" value="2"/>
</dbReference>
<gene>
    <name evidence="6" type="ORF">E4633_14015</name>
</gene>
<feature type="transmembrane region" description="Helical" evidence="4">
    <location>
        <begin position="46"/>
        <end position="63"/>
    </location>
</feature>
<dbReference type="GO" id="GO:0043565">
    <property type="term" value="F:sequence-specific DNA binding"/>
    <property type="evidence" value="ECO:0007669"/>
    <property type="project" value="InterPro"/>
</dbReference>
<dbReference type="SUPFAM" id="SSF46689">
    <property type="entry name" value="Homeodomain-like"/>
    <property type="match status" value="2"/>
</dbReference>
<keyword evidence="2" id="KW-0238">DNA-binding</keyword>
<dbReference type="Gene3D" id="3.20.80.10">
    <property type="entry name" value="Regulatory factor, effector binding domain"/>
    <property type="match status" value="1"/>
</dbReference>
<dbReference type="PANTHER" id="PTHR40055">
    <property type="entry name" value="TRANSCRIPTIONAL REGULATOR YGIV-RELATED"/>
    <property type="match status" value="1"/>
</dbReference>
<dbReference type="EMBL" id="SRSC01000003">
    <property type="protein sequence ID" value="TGU71436.1"/>
    <property type="molecule type" value="Genomic_DNA"/>
</dbReference>
<dbReference type="InterPro" id="IPR018062">
    <property type="entry name" value="HTH_AraC-typ_CS"/>
</dbReference>
<keyword evidence="3" id="KW-0804">Transcription</keyword>
<accession>A0A4S1CEK7</accession>
<protein>
    <submittedName>
        <fullName evidence="6">Helix-turn-helix domain-containing protein</fullName>
    </submittedName>
</protein>
<dbReference type="PRINTS" id="PR00032">
    <property type="entry name" value="HTHARAC"/>
</dbReference>
<dbReference type="InterPro" id="IPR029442">
    <property type="entry name" value="GyrI-like"/>
</dbReference>
<dbReference type="Proteomes" id="UP000306416">
    <property type="component" value="Unassembled WGS sequence"/>
</dbReference>